<evidence type="ECO:0000256" key="3">
    <source>
        <dbReference type="ARBA" id="ARBA00022475"/>
    </source>
</evidence>
<evidence type="ECO:0000256" key="4">
    <source>
        <dbReference type="ARBA" id="ARBA00022692"/>
    </source>
</evidence>
<sequence>MPSKGISKLETSSIGKLMAELCVQATFSVMLYNIYIITDTLFVSKGVGSTASGAIGVFSPVLVFVGGISSTLGVGSGSIISRRLGEKDLKGGKTVIGCMVWIWCLCALVITAIGLLFLNPLLSLLGCTVEIYPYAAEYGRIMLLGTICSTGFSGVMRAGGDTLYSTLQWCCPVLINMALDPVLIYGFQMGITGAALATVCAQMFSLLCSIYYFFIRSATPCKIRIKDIRWDFRAFKEILSIGMPSFLNSLGNSFVGMAGNQILGTVYGTQAISTFTVISRIQTFATTPFTGVMQGIQPMLGFDWGRKNTGRVRKTVFLALRFVLIYGGLISLGLYAGAPYIIRLFSADADVMLAGTPALQIICWAACAGGVMPVIQTFYQALGQGKKVLRLSMVCIFLIRIPFLLLGGITKNISIMWWVFVSSDWAAAVMAGFSYKKYQKERSDGKLNKEQTE</sequence>
<dbReference type="InterPro" id="IPR052031">
    <property type="entry name" value="Membrane_Transporter-Flippase"/>
</dbReference>
<dbReference type="GO" id="GO:0005886">
    <property type="term" value="C:plasma membrane"/>
    <property type="evidence" value="ECO:0007669"/>
    <property type="project" value="UniProtKB-SubCell"/>
</dbReference>
<feature type="transmembrane region" description="Helical" evidence="7">
    <location>
        <begin position="95"/>
        <end position="118"/>
    </location>
</feature>
<organism evidence="8 9">
    <name type="scientific">Enterococcus faecium 10/96A</name>
    <dbReference type="NCBI Taxonomy" id="1391465"/>
    <lineage>
        <taxon>Bacteria</taxon>
        <taxon>Bacillati</taxon>
        <taxon>Bacillota</taxon>
        <taxon>Bacilli</taxon>
        <taxon>Lactobacillales</taxon>
        <taxon>Enterococcaceae</taxon>
        <taxon>Enterococcus</taxon>
    </lineage>
</organism>
<feature type="transmembrane region" description="Helical" evidence="7">
    <location>
        <begin position="391"/>
        <end position="409"/>
    </location>
</feature>
<dbReference type="NCBIfam" id="TIGR00797">
    <property type="entry name" value="matE"/>
    <property type="match status" value="1"/>
</dbReference>
<evidence type="ECO:0008006" key="10">
    <source>
        <dbReference type="Google" id="ProtNLM"/>
    </source>
</evidence>
<evidence type="ECO:0000256" key="6">
    <source>
        <dbReference type="ARBA" id="ARBA00023136"/>
    </source>
</evidence>
<comment type="caution">
    <text evidence="8">The sequence shown here is derived from an EMBL/GenBank/DDBJ whole genome shotgun (WGS) entry which is preliminary data.</text>
</comment>
<reference evidence="8 9" key="1">
    <citation type="submission" date="2013-09" db="EMBL/GenBank/DDBJ databases">
        <title>The Genome Sequence of Enterococcus faecium 10/96A.</title>
        <authorList>
            <consortium name="The Broad Institute Genome Sequencing Platform"/>
            <consortium name="The Broad Institute Genome Sequencing Center for Infectious Disease"/>
            <person name="Earl A.M."/>
            <person name="Gilmore M.S."/>
            <person name="Lebreton F."/>
            <person name="Courvalin P."/>
            <person name="Walker B."/>
            <person name="Young S.K."/>
            <person name="Zeng Q."/>
            <person name="Gargeya S."/>
            <person name="Fitzgerald M."/>
            <person name="Haas B."/>
            <person name="Abouelleil A."/>
            <person name="Alvarado L."/>
            <person name="Arachchi H.M."/>
            <person name="Berlin A.M."/>
            <person name="Chapman S.B."/>
            <person name="Dewar J."/>
            <person name="Goldberg J."/>
            <person name="Griggs A."/>
            <person name="Gujja S."/>
            <person name="Hansen M."/>
            <person name="Howarth C."/>
            <person name="Imamovic A."/>
            <person name="Larimer J."/>
            <person name="McCowan C."/>
            <person name="Murphy C."/>
            <person name="Neiman D."/>
            <person name="Pearson M."/>
            <person name="Priest M."/>
            <person name="Roberts A."/>
            <person name="Saif S."/>
            <person name="Shea T."/>
            <person name="Sisk P."/>
            <person name="Sykes S."/>
            <person name="Wortman J."/>
            <person name="Nusbaum C."/>
            <person name="Birren B."/>
        </authorList>
    </citation>
    <scope>NUCLEOTIDE SEQUENCE [LARGE SCALE GENOMIC DNA]</scope>
    <source>
        <strain evidence="8 9">10/96A</strain>
    </source>
</reference>
<feature type="transmembrane region" description="Helical" evidence="7">
    <location>
        <begin position="167"/>
        <end position="187"/>
    </location>
</feature>
<proteinExistence type="predicted"/>
<dbReference type="EMBL" id="AXOL01000069">
    <property type="protein sequence ID" value="ERT48537.1"/>
    <property type="molecule type" value="Genomic_DNA"/>
</dbReference>
<dbReference type="AlphaFoldDB" id="A0AAV3KYH1"/>
<feature type="transmembrane region" description="Helical" evidence="7">
    <location>
        <begin position="316"/>
        <end position="338"/>
    </location>
</feature>
<dbReference type="InterPro" id="IPR048279">
    <property type="entry name" value="MdtK-like"/>
</dbReference>
<keyword evidence="4 7" id="KW-0812">Transmembrane</keyword>
<feature type="transmembrane region" description="Helical" evidence="7">
    <location>
        <begin position="415"/>
        <end position="435"/>
    </location>
</feature>
<dbReference type="PIRSF" id="PIRSF006603">
    <property type="entry name" value="DinF"/>
    <property type="match status" value="1"/>
</dbReference>
<comment type="subcellular location">
    <subcellularLocation>
        <location evidence="1">Cell membrane</location>
        <topology evidence="1">Multi-pass membrane protein</topology>
    </subcellularLocation>
</comment>
<evidence type="ECO:0000256" key="2">
    <source>
        <dbReference type="ARBA" id="ARBA00022448"/>
    </source>
</evidence>
<feature type="transmembrane region" description="Helical" evidence="7">
    <location>
        <begin position="358"/>
        <end position="379"/>
    </location>
</feature>
<evidence type="ECO:0000256" key="1">
    <source>
        <dbReference type="ARBA" id="ARBA00004651"/>
    </source>
</evidence>
<dbReference type="Pfam" id="PF01554">
    <property type="entry name" value="MatE"/>
    <property type="match status" value="2"/>
</dbReference>
<gene>
    <name evidence="8" type="ORF">O991_02569</name>
</gene>
<evidence type="ECO:0000313" key="8">
    <source>
        <dbReference type="EMBL" id="ERT48537.1"/>
    </source>
</evidence>
<feature type="transmembrane region" description="Helical" evidence="7">
    <location>
        <begin position="50"/>
        <end position="74"/>
    </location>
</feature>
<feature type="transmembrane region" description="Helical" evidence="7">
    <location>
        <begin position="21"/>
        <end position="38"/>
    </location>
</feature>
<dbReference type="Proteomes" id="UP000017126">
    <property type="component" value="Unassembled WGS sequence"/>
</dbReference>
<dbReference type="PANTHER" id="PTHR43549">
    <property type="entry name" value="MULTIDRUG RESISTANCE PROTEIN YPNP-RELATED"/>
    <property type="match status" value="1"/>
</dbReference>
<feature type="transmembrane region" description="Helical" evidence="7">
    <location>
        <begin position="138"/>
        <end position="155"/>
    </location>
</feature>
<name>A0AAV3KYH1_ENTFC</name>
<dbReference type="PANTHER" id="PTHR43549:SF2">
    <property type="entry name" value="MULTIDRUG RESISTANCE PROTEIN NORM-RELATED"/>
    <property type="match status" value="1"/>
</dbReference>
<dbReference type="InterPro" id="IPR002528">
    <property type="entry name" value="MATE_fam"/>
</dbReference>
<dbReference type="GO" id="GO:0042910">
    <property type="term" value="F:xenobiotic transmembrane transporter activity"/>
    <property type="evidence" value="ECO:0007669"/>
    <property type="project" value="InterPro"/>
</dbReference>
<dbReference type="RefSeq" id="WP_023043144.1">
    <property type="nucleotide sequence ID" value="NZ_KI518290.1"/>
</dbReference>
<feature type="transmembrane region" description="Helical" evidence="7">
    <location>
        <begin position="193"/>
        <end position="214"/>
    </location>
</feature>
<keyword evidence="6 7" id="KW-0472">Membrane</keyword>
<evidence type="ECO:0000256" key="7">
    <source>
        <dbReference type="SAM" id="Phobius"/>
    </source>
</evidence>
<keyword evidence="2" id="KW-0813">Transport</keyword>
<protein>
    <recommendedName>
        <fullName evidence="10">MATE efflux family protein</fullName>
    </recommendedName>
</protein>
<keyword evidence="3" id="KW-1003">Cell membrane</keyword>
<accession>A0AAV3KYH1</accession>
<evidence type="ECO:0000256" key="5">
    <source>
        <dbReference type="ARBA" id="ARBA00022989"/>
    </source>
</evidence>
<dbReference type="GO" id="GO:0015297">
    <property type="term" value="F:antiporter activity"/>
    <property type="evidence" value="ECO:0007669"/>
    <property type="project" value="InterPro"/>
</dbReference>
<keyword evidence="5 7" id="KW-1133">Transmembrane helix</keyword>
<evidence type="ECO:0000313" key="9">
    <source>
        <dbReference type="Proteomes" id="UP000017126"/>
    </source>
</evidence>